<dbReference type="InterPro" id="IPR019429">
    <property type="entry name" value="7TM_GPCR_serpentine_rcpt_Sri"/>
</dbReference>
<gene>
    <name evidence="2 4" type="primary">sri-71</name>
    <name evidence="2" type="ORF">CELE_D2062.3</name>
    <name evidence="4" type="ORF">D2062.3</name>
</gene>
<accession>O16599</accession>
<keyword evidence="1" id="KW-0812">Transmembrane</keyword>
<evidence type="ECO:0000313" key="3">
    <source>
        <dbReference type="Proteomes" id="UP000001940"/>
    </source>
</evidence>
<dbReference type="PANTHER" id="PTHR45830:SF3">
    <property type="entry name" value="G PROTEIN-COUPLED RECEPTOR-RELATED"/>
    <property type="match status" value="1"/>
</dbReference>
<feature type="transmembrane region" description="Helical" evidence="1">
    <location>
        <begin position="86"/>
        <end position="111"/>
    </location>
</feature>
<dbReference type="EMBL" id="BX284602">
    <property type="protein sequence ID" value="CCD68437.1"/>
    <property type="molecule type" value="Genomic_DNA"/>
</dbReference>
<dbReference type="HOGENOM" id="CLU_067919_1_0_1"/>
<sequence>MIAIDFTNPLWLTYFYHFIGVISAILNTLGIYLLAFKLGKLGPFRFYLLGFQISCMLTDIQLNLLSQPISLYPLLAGYTQGVMSTIFGISSHFCAMIIGFLALIQLEALTLCFGKKHQAIAYILKIHLVHDVLLYFCYFLCIFAPVVLCASMQYLSLSREEQLGYIRENFPYLYPDFLKLPHFVLYIRSPNLVWLFLSIFVGGLTISLIFSIFILDLFRLMRILRLKISRSTYQKHQEALRSLMVQLMTSILCIGPPCALVALVYLEIPNGRLLSEILIAMFASHSSINMLSLFIFFPPYRRLFGWSLKKSRTKRVSSMF</sequence>
<keyword evidence="2" id="KW-0675">Receptor</keyword>
<feature type="transmembrane region" description="Helical" evidence="1">
    <location>
        <begin position="239"/>
        <end position="265"/>
    </location>
</feature>
<dbReference type="KEGG" id="cel:CELE_D2062.3"/>
<evidence type="ECO:0000256" key="1">
    <source>
        <dbReference type="SAM" id="Phobius"/>
    </source>
</evidence>
<dbReference type="SUPFAM" id="SSF81321">
    <property type="entry name" value="Family A G protein-coupled receptor-like"/>
    <property type="match status" value="1"/>
</dbReference>
<dbReference type="AGR" id="WB:WBGene00005583"/>
<dbReference type="CTD" id="191928"/>
<dbReference type="STRING" id="6239.D2062.3.1"/>
<dbReference type="GeneID" id="191928"/>
<keyword evidence="1" id="KW-1133">Transmembrane helix</keyword>
<dbReference type="InParanoid" id="O16599"/>
<evidence type="ECO:0000313" key="4">
    <source>
        <dbReference type="WormBase" id="D2062.3"/>
    </source>
</evidence>
<dbReference type="UCSC" id="D2062.3">
    <property type="organism name" value="c. elegans"/>
</dbReference>
<dbReference type="PANTHER" id="PTHR45830">
    <property type="entry name" value="SERPENTINE RECEPTOR, CLASS I"/>
    <property type="match status" value="1"/>
</dbReference>
<dbReference type="WormBase" id="D2062.3">
    <property type="protein sequence ID" value="CE25835"/>
    <property type="gene ID" value="WBGene00005583"/>
    <property type="gene designation" value="sri-71"/>
</dbReference>
<dbReference type="SMR" id="O16599"/>
<feature type="transmembrane region" description="Helical" evidence="1">
    <location>
        <begin position="192"/>
        <end position="218"/>
    </location>
</feature>
<dbReference type="FunCoup" id="O16599">
    <property type="interactions" value="11"/>
</dbReference>
<dbReference type="OrthoDB" id="5852718at2759"/>
<dbReference type="Proteomes" id="UP000001940">
    <property type="component" value="Chromosome II"/>
</dbReference>
<dbReference type="PhylomeDB" id="O16599"/>
<dbReference type="Pfam" id="PF10327">
    <property type="entry name" value="7TM_GPCR_Sri"/>
    <property type="match status" value="1"/>
</dbReference>
<dbReference type="OMA" id="CFGKKHQ"/>
<dbReference type="AlphaFoldDB" id="O16599"/>
<feature type="transmembrane region" description="Helical" evidence="1">
    <location>
        <begin position="277"/>
        <end position="300"/>
    </location>
</feature>
<reference evidence="2 3" key="1">
    <citation type="journal article" date="1998" name="Science">
        <title>Genome sequence of the nematode C. elegans: a platform for investigating biology.</title>
        <authorList>
            <consortium name="The C. elegans sequencing consortium"/>
            <person name="Sulson J.E."/>
            <person name="Waterston R."/>
        </authorList>
    </citation>
    <scope>NUCLEOTIDE SEQUENCE [LARGE SCALE GENOMIC DNA]</scope>
    <source>
        <strain evidence="2 3">Bristol N2</strain>
    </source>
</reference>
<organism evidence="2 3">
    <name type="scientific">Caenorhabditis elegans</name>
    <dbReference type="NCBI Taxonomy" id="6239"/>
    <lineage>
        <taxon>Eukaryota</taxon>
        <taxon>Metazoa</taxon>
        <taxon>Ecdysozoa</taxon>
        <taxon>Nematoda</taxon>
        <taxon>Chromadorea</taxon>
        <taxon>Rhabditida</taxon>
        <taxon>Rhabditina</taxon>
        <taxon>Rhabditomorpha</taxon>
        <taxon>Rhabditoidea</taxon>
        <taxon>Rhabditidae</taxon>
        <taxon>Peloderinae</taxon>
        <taxon>Caenorhabditis</taxon>
    </lineage>
</organism>
<feature type="transmembrane region" description="Helical" evidence="1">
    <location>
        <begin position="132"/>
        <end position="155"/>
    </location>
</feature>
<dbReference type="PaxDb" id="6239-D2062.3"/>
<proteinExistence type="predicted"/>
<dbReference type="eggNOG" id="ENOG502TJD6">
    <property type="taxonomic scope" value="Eukaryota"/>
</dbReference>
<evidence type="ECO:0000313" key="2">
    <source>
        <dbReference type="EMBL" id="CCD68437.1"/>
    </source>
</evidence>
<dbReference type="RefSeq" id="NP_001364738.1">
    <property type="nucleotide sequence ID" value="NM_001377725.1"/>
</dbReference>
<name>O16599_CAEEL</name>
<keyword evidence="1" id="KW-0472">Membrane</keyword>
<feature type="transmembrane region" description="Helical" evidence="1">
    <location>
        <begin position="14"/>
        <end position="34"/>
    </location>
</feature>
<protein>
    <submittedName>
        <fullName evidence="2">Serpentine Receptor, class I</fullName>
    </submittedName>
</protein>
<dbReference type="PIR" id="T31983">
    <property type="entry name" value="T31983"/>
</dbReference>
<keyword evidence="3" id="KW-1185">Reference proteome</keyword>